<proteinExistence type="predicted"/>
<evidence type="ECO:0000313" key="1">
    <source>
        <dbReference type="EMBL" id="CAG9334537.1"/>
    </source>
</evidence>
<comment type="caution">
    <text evidence="1">The sequence shown here is derived from an EMBL/GenBank/DDBJ whole genome shotgun (WGS) entry which is preliminary data.</text>
</comment>
<reference evidence="1" key="1">
    <citation type="submission" date="2021-09" db="EMBL/GenBank/DDBJ databases">
        <authorList>
            <consortium name="AG Swart"/>
            <person name="Singh M."/>
            <person name="Singh A."/>
            <person name="Seah K."/>
            <person name="Emmerich C."/>
        </authorList>
    </citation>
    <scope>NUCLEOTIDE SEQUENCE</scope>
    <source>
        <strain evidence="1">ATCC30299</strain>
    </source>
</reference>
<name>A0AAU9K404_9CILI</name>
<dbReference type="AlphaFoldDB" id="A0AAU9K404"/>
<evidence type="ECO:0008006" key="3">
    <source>
        <dbReference type="Google" id="ProtNLM"/>
    </source>
</evidence>
<gene>
    <name evidence="1" type="ORF">BSTOLATCC_MIC61149</name>
</gene>
<dbReference type="EMBL" id="CAJZBQ010000058">
    <property type="protein sequence ID" value="CAG9334537.1"/>
    <property type="molecule type" value="Genomic_DNA"/>
</dbReference>
<accession>A0AAU9K404</accession>
<sequence length="125" mass="14436">MTFCSVLAQEELLKIVYITFSTQDRRIHAPAVQYIMTGDINYLRYMISFTLPAGMPVDVLIQVLDQYAKVGEIEIVHAIESEGENVVLPFNPKSRYVVYAQFDSEEHALEHMRLSRNAKILLWSR</sequence>
<keyword evidence="2" id="KW-1185">Reference proteome</keyword>
<evidence type="ECO:0000313" key="2">
    <source>
        <dbReference type="Proteomes" id="UP001162131"/>
    </source>
</evidence>
<organism evidence="1 2">
    <name type="scientific">Blepharisma stoltei</name>
    <dbReference type="NCBI Taxonomy" id="1481888"/>
    <lineage>
        <taxon>Eukaryota</taxon>
        <taxon>Sar</taxon>
        <taxon>Alveolata</taxon>
        <taxon>Ciliophora</taxon>
        <taxon>Postciliodesmatophora</taxon>
        <taxon>Heterotrichea</taxon>
        <taxon>Heterotrichida</taxon>
        <taxon>Blepharismidae</taxon>
        <taxon>Blepharisma</taxon>
    </lineage>
</organism>
<protein>
    <recommendedName>
        <fullName evidence="3">RRM domain-containing protein</fullName>
    </recommendedName>
</protein>
<dbReference type="Proteomes" id="UP001162131">
    <property type="component" value="Unassembled WGS sequence"/>
</dbReference>